<dbReference type="InParanoid" id="K2RC06"/>
<dbReference type="Pfam" id="PF21089">
    <property type="entry name" value="PKS_DH_N"/>
    <property type="match status" value="1"/>
</dbReference>
<comment type="caution">
    <text evidence="3">Lacks conserved residue(s) required for the propagation of feature annotation.</text>
</comment>
<dbReference type="HOGENOM" id="CLU_682510_0_0_1"/>
<keyword evidence="1" id="KW-0596">Phosphopantetheine</keyword>
<dbReference type="InterPro" id="IPR016035">
    <property type="entry name" value="Acyl_Trfase/lysoPLipase"/>
</dbReference>
<dbReference type="InterPro" id="IPR050091">
    <property type="entry name" value="PKS_NRPS_Biosynth_Enz"/>
</dbReference>
<accession>K2RC06</accession>
<evidence type="ECO:0000313" key="5">
    <source>
        <dbReference type="EMBL" id="EKG10437.1"/>
    </source>
</evidence>
<dbReference type="Gene3D" id="3.40.366.10">
    <property type="entry name" value="Malonyl-Coenzyme A Acyl Carrier Protein, domain 2"/>
    <property type="match status" value="1"/>
</dbReference>
<dbReference type="EMBL" id="AHHD01000518">
    <property type="protein sequence ID" value="EKG10437.1"/>
    <property type="molecule type" value="Genomic_DNA"/>
</dbReference>
<dbReference type="PROSITE" id="PS52019">
    <property type="entry name" value="PKS_MFAS_DH"/>
    <property type="match status" value="1"/>
</dbReference>
<dbReference type="InterPro" id="IPR042104">
    <property type="entry name" value="PKS_dehydratase_sf"/>
</dbReference>
<dbReference type="Gene3D" id="3.30.70.3290">
    <property type="match status" value="1"/>
</dbReference>
<dbReference type="GO" id="GO:0005886">
    <property type="term" value="C:plasma membrane"/>
    <property type="evidence" value="ECO:0007669"/>
    <property type="project" value="TreeGrafter"/>
</dbReference>
<dbReference type="GO" id="GO:0006633">
    <property type="term" value="P:fatty acid biosynthetic process"/>
    <property type="evidence" value="ECO:0007669"/>
    <property type="project" value="TreeGrafter"/>
</dbReference>
<dbReference type="SUPFAM" id="SSF55048">
    <property type="entry name" value="Probable ACP-binding domain of malonyl-CoA ACP transacylase"/>
    <property type="match status" value="1"/>
</dbReference>
<comment type="caution">
    <text evidence="5">The sequence shown here is derived from an EMBL/GenBank/DDBJ whole genome shotgun (WGS) entry which is preliminary data.</text>
</comment>
<dbReference type="Pfam" id="PF00698">
    <property type="entry name" value="Acyl_transf_1"/>
    <property type="match status" value="1"/>
</dbReference>
<dbReference type="STRING" id="1126212.K2RC06"/>
<feature type="domain" description="PKS/mFAS DH" evidence="4">
    <location>
        <begin position="242"/>
        <end position="404"/>
    </location>
</feature>
<dbReference type="InterPro" id="IPR014043">
    <property type="entry name" value="Acyl_transferase_dom"/>
</dbReference>
<dbReference type="InterPro" id="IPR001227">
    <property type="entry name" value="Ac_transferase_dom_sf"/>
</dbReference>
<dbReference type="SUPFAM" id="SSF52151">
    <property type="entry name" value="FabD/lysophospholipase-like"/>
    <property type="match status" value="1"/>
</dbReference>
<dbReference type="eggNOG" id="KOG1202">
    <property type="taxonomic scope" value="Eukaryota"/>
</dbReference>
<dbReference type="PANTHER" id="PTHR43775">
    <property type="entry name" value="FATTY ACID SYNTHASE"/>
    <property type="match status" value="1"/>
</dbReference>
<proteinExistence type="predicted"/>
<dbReference type="AlphaFoldDB" id="K2RC06"/>
<sequence length="404" mass="43143">MALVNLPASEVEKEINRGENGGGDVVVAIHSSPESCVIAGTADGVVAVTALWDAKGVRAKKVKTDVAFHSPVLEQLVEPLRAALAEDLRPKEPQIALYSTSLDDPRAPDARGADYWIGNMVKPVQLTKAIGAAASDGFRLFVEVSAHPIIAHSIQETLDAGEVADAAVIPTGMRDKDDRKTMLLALAKLHCAGDVIAFKEGLLGRWNHEVPGTAWQHQPFWPKMEKPRHPVGHDRSVDVKGHRLLGAKTSINGTNVTLWQAYLHAGAKPFPGSHPLHGSEIVPAAVLLNTFLSLAPTQSLRSVGLRVPVVVEPPREVQVLLDNGQMAISSRLAAGADEENSHSWLTNTVAGVGPADAASKVGQTIDLADIRKRLPETLPPSFSIDYLANVGVAAMGFPWQVVEH</sequence>
<dbReference type="VEuPathDB" id="FungiDB:MPH_12536"/>
<feature type="region of interest" description="C-terminal hotdog fold" evidence="3">
    <location>
        <begin position="375"/>
        <end position="404"/>
    </location>
</feature>
<name>K2RC06_MACPH</name>
<dbReference type="SMART" id="SM00827">
    <property type="entry name" value="PKS_AT"/>
    <property type="match status" value="1"/>
</dbReference>
<evidence type="ECO:0000256" key="2">
    <source>
        <dbReference type="ARBA" id="ARBA00022553"/>
    </source>
</evidence>
<evidence type="ECO:0000259" key="4">
    <source>
        <dbReference type="PROSITE" id="PS52019"/>
    </source>
</evidence>
<dbReference type="InterPro" id="IPR049552">
    <property type="entry name" value="PKS_DH_N"/>
</dbReference>
<evidence type="ECO:0000256" key="1">
    <source>
        <dbReference type="ARBA" id="ARBA00022450"/>
    </source>
</evidence>
<dbReference type="OrthoDB" id="5334845at2759"/>
<protein>
    <submittedName>
        <fullName evidence="5">Beta-ketoacyl synthase</fullName>
    </submittedName>
</protein>
<feature type="region of interest" description="N-terminal hotdog fold" evidence="3">
    <location>
        <begin position="242"/>
        <end position="359"/>
    </location>
</feature>
<gene>
    <name evidence="5" type="ORF">MPH_12536</name>
</gene>
<dbReference type="PANTHER" id="PTHR43775:SF37">
    <property type="entry name" value="SI:DKEY-61P9.11"/>
    <property type="match status" value="1"/>
</dbReference>
<dbReference type="Gene3D" id="3.10.129.110">
    <property type="entry name" value="Polyketide synthase dehydratase"/>
    <property type="match status" value="1"/>
</dbReference>
<dbReference type="Proteomes" id="UP000007129">
    <property type="component" value="Unassembled WGS sequence"/>
</dbReference>
<dbReference type="GO" id="GO:0005737">
    <property type="term" value="C:cytoplasm"/>
    <property type="evidence" value="ECO:0007669"/>
    <property type="project" value="TreeGrafter"/>
</dbReference>
<feature type="non-terminal residue" evidence="5">
    <location>
        <position position="404"/>
    </location>
</feature>
<dbReference type="InterPro" id="IPR049900">
    <property type="entry name" value="PKS_mFAS_DH"/>
</dbReference>
<dbReference type="GO" id="GO:0004312">
    <property type="term" value="F:fatty acid synthase activity"/>
    <property type="evidence" value="ECO:0007669"/>
    <property type="project" value="TreeGrafter"/>
</dbReference>
<keyword evidence="2" id="KW-0597">Phosphoprotein</keyword>
<reference evidence="5 6" key="1">
    <citation type="journal article" date="2012" name="BMC Genomics">
        <title>Tools to kill: Genome of one of the most destructive plant pathogenic fungi Macrophomina phaseolina.</title>
        <authorList>
            <person name="Islam M.S."/>
            <person name="Haque M.S."/>
            <person name="Islam M.M."/>
            <person name="Emdad E.M."/>
            <person name="Halim A."/>
            <person name="Hossen Q.M.M."/>
            <person name="Hossain M.Z."/>
            <person name="Ahmed B."/>
            <person name="Rahim S."/>
            <person name="Rahman M.S."/>
            <person name="Alam M.M."/>
            <person name="Hou S."/>
            <person name="Wan X."/>
            <person name="Saito J.A."/>
            <person name="Alam M."/>
        </authorList>
    </citation>
    <scope>NUCLEOTIDE SEQUENCE [LARGE SCALE GENOMIC DNA]</scope>
    <source>
        <strain evidence="5 6">MS6</strain>
    </source>
</reference>
<evidence type="ECO:0000256" key="3">
    <source>
        <dbReference type="PROSITE-ProRule" id="PRU01363"/>
    </source>
</evidence>
<dbReference type="InterPro" id="IPR016036">
    <property type="entry name" value="Malonyl_transacylase_ACP-bd"/>
</dbReference>
<organism evidence="5 6">
    <name type="scientific">Macrophomina phaseolina (strain MS6)</name>
    <name type="common">Charcoal rot fungus</name>
    <dbReference type="NCBI Taxonomy" id="1126212"/>
    <lineage>
        <taxon>Eukaryota</taxon>
        <taxon>Fungi</taxon>
        <taxon>Dikarya</taxon>
        <taxon>Ascomycota</taxon>
        <taxon>Pezizomycotina</taxon>
        <taxon>Dothideomycetes</taxon>
        <taxon>Dothideomycetes incertae sedis</taxon>
        <taxon>Botryosphaeriales</taxon>
        <taxon>Botryosphaeriaceae</taxon>
        <taxon>Macrophomina</taxon>
    </lineage>
</organism>
<evidence type="ECO:0000313" key="6">
    <source>
        <dbReference type="Proteomes" id="UP000007129"/>
    </source>
</evidence>